<feature type="transmembrane region" description="Helical" evidence="13">
    <location>
        <begin position="12"/>
        <end position="31"/>
    </location>
</feature>
<evidence type="ECO:0000259" key="14">
    <source>
        <dbReference type="Pfam" id="PF01292"/>
    </source>
</evidence>
<keyword evidence="9 13" id="KW-1133">Transmembrane helix</keyword>
<proteinExistence type="inferred from homology"/>
<evidence type="ECO:0000256" key="12">
    <source>
        <dbReference type="ARBA" id="ARBA00037975"/>
    </source>
</evidence>
<feature type="transmembrane region" description="Helical" evidence="13">
    <location>
        <begin position="43"/>
        <end position="64"/>
    </location>
</feature>
<gene>
    <name evidence="15" type="ORF">QF092_10615</name>
</gene>
<evidence type="ECO:0000256" key="10">
    <source>
        <dbReference type="ARBA" id="ARBA00023004"/>
    </source>
</evidence>
<evidence type="ECO:0000313" key="16">
    <source>
        <dbReference type="Proteomes" id="UP001230978"/>
    </source>
</evidence>
<reference evidence="15 16" key="1">
    <citation type="submission" date="2023-04" db="EMBL/GenBank/DDBJ databases">
        <title>YMD61, complete Genome.</title>
        <authorList>
            <person name="Zhang J."/>
        </authorList>
    </citation>
    <scope>NUCLEOTIDE SEQUENCE [LARGE SCALE GENOMIC DNA]</scope>
    <source>
        <strain evidence="15 16">YMD61</strain>
    </source>
</reference>
<feature type="transmembrane region" description="Helical" evidence="13">
    <location>
        <begin position="142"/>
        <end position="163"/>
    </location>
</feature>
<comment type="subcellular location">
    <subcellularLocation>
        <location evidence="2">Cell membrane</location>
        <topology evidence="2">Multi-pass membrane protein</topology>
    </subcellularLocation>
</comment>
<keyword evidence="4" id="KW-1003">Cell membrane</keyword>
<evidence type="ECO:0000256" key="7">
    <source>
        <dbReference type="ARBA" id="ARBA00022723"/>
    </source>
</evidence>
<evidence type="ECO:0000256" key="11">
    <source>
        <dbReference type="ARBA" id="ARBA00023136"/>
    </source>
</evidence>
<feature type="transmembrane region" description="Helical" evidence="13">
    <location>
        <begin position="84"/>
        <end position="105"/>
    </location>
</feature>
<keyword evidence="16" id="KW-1185">Reference proteome</keyword>
<evidence type="ECO:0000256" key="2">
    <source>
        <dbReference type="ARBA" id="ARBA00004651"/>
    </source>
</evidence>
<evidence type="ECO:0000256" key="5">
    <source>
        <dbReference type="ARBA" id="ARBA00022617"/>
    </source>
</evidence>
<comment type="cofactor">
    <cofactor evidence="1">
        <name>heme b</name>
        <dbReference type="ChEBI" id="CHEBI:60344"/>
    </cofactor>
</comment>
<protein>
    <submittedName>
        <fullName evidence="15">Cytochrome b/b6 domain-containing protein</fullName>
    </submittedName>
</protein>
<dbReference type="EMBL" id="CP124535">
    <property type="protein sequence ID" value="WGV14748.1"/>
    <property type="molecule type" value="Genomic_DNA"/>
</dbReference>
<dbReference type="InterPro" id="IPR016174">
    <property type="entry name" value="Di-haem_cyt_TM"/>
</dbReference>
<sequence>MSQGYTPAQRWLHWIIAALILPMILAGLVMVQSGLPRGLQNALFIGHKNIGTLLLILVTLRLVLRLRRGAPALPDTIPTLQRRIAEASHAALYALMLLLPLSGYIRVRAGGFPIEALDKLGLPSFVPRSDTLATAAKTVHEYGGYALMALLLAHIGAAIHHGMRRDGLWARIWPPQG</sequence>
<keyword evidence="3" id="KW-0813">Transport</keyword>
<comment type="similarity">
    <text evidence="12">Belongs to the cytochrome b561 family.</text>
</comment>
<dbReference type="PANTHER" id="PTHR30529">
    <property type="entry name" value="CYTOCHROME B561"/>
    <property type="match status" value="1"/>
</dbReference>
<evidence type="ECO:0000313" key="15">
    <source>
        <dbReference type="EMBL" id="WGV14748.1"/>
    </source>
</evidence>
<dbReference type="SUPFAM" id="SSF81342">
    <property type="entry name" value="Transmembrane di-heme cytochromes"/>
    <property type="match status" value="1"/>
</dbReference>
<dbReference type="Pfam" id="PF01292">
    <property type="entry name" value="Ni_hydr_CYTB"/>
    <property type="match status" value="1"/>
</dbReference>
<dbReference type="RefSeq" id="WP_281463875.1">
    <property type="nucleotide sequence ID" value="NZ_CP124535.1"/>
</dbReference>
<evidence type="ECO:0000256" key="6">
    <source>
        <dbReference type="ARBA" id="ARBA00022692"/>
    </source>
</evidence>
<organism evidence="15 16">
    <name type="scientific">Fuscovulum ytuae</name>
    <dbReference type="NCBI Taxonomy" id="3042299"/>
    <lineage>
        <taxon>Bacteria</taxon>
        <taxon>Pseudomonadati</taxon>
        <taxon>Pseudomonadota</taxon>
        <taxon>Alphaproteobacteria</taxon>
        <taxon>Rhodobacterales</taxon>
        <taxon>Paracoccaceae</taxon>
        <taxon>Fuscovulum</taxon>
    </lineage>
</organism>
<dbReference type="Proteomes" id="UP001230978">
    <property type="component" value="Chromosome"/>
</dbReference>
<accession>A0ABY8Q299</accession>
<keyword evidence="7" id="KW-0479">Metal-binding</keyword>
<dbReference type="InterPro" id="IPR011577">
    <property type="entry name" value="Cyt_b561_bac/Ni-Hgenase"/>
</dbReference>
<name>A0ABY8Q299_9RHOB</name>
<evidence type="ECO:0000256" key="1">
    <source>
        <dbReference type="ARBA" id="ARBA00001970"/>
    </source>
</evidence>
<keyword evidence="11 13" id="KW-0472">Membrane</keyword>
<evidence type="ECO:0000256" key="4">
    <source>
        <dbReference type="ARBA" id="ARBA00022475"/>
    </source>
</evidence>
<evidence type="ECO:0000256" key="13">
    <source>
        <dbReference type="SAM" id="Phobius"/>
    </source>
</evidence>
<evidence type="ECO:0000256" key="9">
    <source>
        <dbReference type="ARBA" id="ARBA00022989"/>
    </source>
</evidence>
<feature type="domain" description="Cytochrome b561 bacterial/Ni-hydrogenase" evidence="14">
    <location>
        <begin position="5"/>
        <end position="174"/>
    </location>
</feature>
<evidence type="ECO:0000256" key="8">
    <source>
        <dbReference type="ARBA" id="ARBA00022982"/>
    </source>
</evidence>
<keyword evidence="6 13" id="KW-0812">Transmembrane</keyword>
<keyword evidence="5" id="KW-0349">Heme</keyword>
<evidence type="ECO:0000256" key="3">
    <source>
        <dbReference type="ARBA" id="ARBA00022448"/>
    </source>
</evidence>
<dbReference type="InterPro" id="IPR052168">
    <property type="entry name" value="Cytochrome_b561_oxidase"/>
</dbReference>
<dbReference type="PANTHER" id="PTHR30529:SF1">
    <property type="entry name" value="CYTOCHROME B561 HOMOLOG 2"/>
    <property type="match status" value="1"/>
</dbReference>
<keyword evidence="10" id="KW-0408">Iron</keyword>
<keyword evidence="8" id="KW-0249">Electron transport</keyword>
<dbReference type="Gene3D" id="1.20.950.20">
    <property type="entry name" value="Transmembrane di-heme cytochromes, Chain C"/>
    <property type="match status" value="1"/>
</dbReference>